<dbReference type="OrthoDB" id="7334569at2759"/>
<gene>
    <name evidence="1" type="ORF">APLA_LOCUS8617</name>
</gene>
<comment type="caution">
    <text evidence="1">The sequence shown here is derived from an EMBL/GenBank/DDBJ whole genome shotgun (WGS) entry which is preliminary data.</text>
</comment>
<dbReference type="EMBL" id="CADEBC010000509">
    <property type="protein sequence ID" value="CAB3241434.1"/>
    <property type="molecule type" value="Genomic_DNA"/>
</dbReference>
<proteinExistence type="predicted"/>
<accession>A0A8S1A9R6</accession>
<name>A0A8S1A9R6_ARCPL</name>
<sequence length="130" mass="14658">MNMATNNKMVDANRSLLVKYCVRPEAPHDCDNIPCDPLEEVEGECPKPYICAERIKNPALPHENTRCLPGSFINVKSCFVPDPDHPCDPPVPCSVKGKTRNCQDPTLCHHRLKNPEIPKRRITNDCDPNK</sequence>
<evidence type="ECO:0000313" key="1">
    <source>
        <dbReference type="EMBL" id="CAB3241434.1"/>
    </source>
</evidence>
<reference evidence="1 2" key="1">
    <citation type="submission" date="2020-04" db="EMBL/GenBank/DDBJ databases">
        <authorList>
            <person name="Wallbank WR R."/>
            <person name="Pardo Diaz C."/>
            <person name="Kozak K."/>
            <person name="Martin S."/>
            <person name="Jiggins C."/>
            <person name="Moest M."/>
            <person name="Warren A I."/>
            <person name="Byers J.R.P. K."/>
            <person name="Montejo-Kovacevich G."/>
            <person name="Yen C E."/>
        </authorList>
    </citation>
    <scope>NUCLEOTIDE SEQUENCE [LARGE SCALE GENOMIC DNA]</scope>
</reference>
<dbReference type="AlphaFoldDB" id="A0A8S1A9R6"/>
<organism evidence="1 2">
    <name type="scientific">Arctia plantaginis</name>
    <name type="common">Wood tiger moth</name>
    <name type="synonym">Phalaena plantaginis</name>
    <dbReference type="NCBI Taxonomy" id="874455"/>
    <lineage>
        <taxon>Eukaryota</taxon>
        <taxon>Metazoa</taxon>
        <taxon>Ecdysozoa</taxon>
        <taxon>Arthropoda</taxon>
        <taxon>Hexapoda</taxon>
        <taxon>Insecta</taxon>
        <taxon>Pterygota</taxon>
        <taxon>Neoptera</taxon>
        <taxon>Endopterygota</taxon>
        <taxon>Lepidoptera</taxon>
        <taxon>Glossata</taxon>
        <taxon>Ditrysia</taxon>
        <taxon>Noctuoidea</taxon>
        <taxon>Erebidae</taxon>
        <taxon>Arctiinae</taxon>
        <taxon>Arctia</taxon>
    </lineage>
</organism>
<evidence type="ECO:0000313" key="2">
    <source>
        <dbReference type="Proteomes" id="UP000494106"/>
    </source>
</evidence>
<dbReference type="Proteomes" id="UP000494106">
    <property type="component" value="Unassembled WGS sequence"/>
</dbReference>
<protein>
    <submittedName>
        <fullName evidence="1">Uncharacterized protein</fullName>
    </submittedName>
</protein>
<keyword evidence="2" id="KW-1185">Reference proteome</keyword>